<name>K0QZD6_THAOC</name>
<dbReference type="AlphaFoldDB" id="K0QZD6"/>
<protein>
    <submittedName>
        <fullName evidence="1">Uncharacterized protein</fullName>
    </submittedName>
</protein>
<gene>
    <name evidence="1" type="ORF">THAOC_36445</name>
</gene>
<keyword evidence="2" id="KW-1185">Reference proteome</keyword>
<evidence type="ECO:0000313" key="2">
    <source>
        <dbReference type="Proteomes" id="UP000266841"/>
    </source>
</evidence>
<sequence length="151" mass="16646">MQVPSSHWVLQVQDEEQSISKSDKNRLKCNLPYNDEQTMSKVTLSYTAGHVLPSQRGGFTQHPIEDNAINMIVAIMADSKPGGYAPHRASRPSYPSGSSPVEAVEVFGLIGGCLRPQPHVCNDRHFPQHLIGVASGKKCRRRKEIRPSAMA</sequence>
<reference evidence="1 2" key="1">
    <citation type="journal article" date="2012" name="Genome Biol.">
        <title>Genome and low-iron response of an oceanic diatom adapted to chronic iron limitation.</title>
        <authorList>
            <person name="Lommer M."/>
            <person name="Specht M."/>
            <person name="Roy A.S."/>
            <person name="Kraemer L."/>
            <person name="Andreson R."/>
            <person name="Gutowska M.A."/>
            <person name="Wolf J."/>
            <person name="Bergner S.V."/>
            <person name="Schilhabel M.B."/>
            <person name="Klostermeier U.C."/>
            <person name="Beiko R.G."/>
            <person name="Rosenstiel P."/>
            <person name="Hippler M."/>
            <person name="Laroche J."/>
        </authorList>
    </citation>
    <scope>NUCLEOTIDE SEQUENCE [LARGE SCALE GENOMIC DNA]</scope>
    <source>
        <strain evidence="1 2">CCMP1005</strain>
    </source>
</reference>
<evidence type="ECO:0000313" key="1">
    <source>
        <dbReference type="EMBL" id="EJK44973.1"/>
    </source>
</evidence>
<dbReference type="Proteomes" id="UP000266841">
    <property type="component" value="Unassembled WGS sequence"/>
</dbReference>
<accession>K0QZD6</accession>
<organism evidence="1 2">
    <name type="scientific">Thalassiosira oceanica</name>
    <name type="common">Marine diatom</name>
    <dbReference type="NCBI Taxonomy" id="159749"/>
    <lineage>
        <taxon>Eukaryota</taxon>
        <taxon>Sar</taxon>
        <taxon>Stramenopiles</taxon>
        <taxon>Ochrophyta</taxon>
        <taxon>Bacillariophyta</taxon>
        <taxon>Coscinodiscophyceae</taxon>
        <taxon>Thalassiosirophycidae</taxon>
        <taxon>Thalassiosirales</taxon>
        <taxon>Thalassiosiraceae</taxon>
        <taxon>Thalassiosira</taxon>
    </lineage>
</organism>
<dbReference type="EMBL" id="AGNL01048989">
    <property type="protein sequence ID" value="EJK44973.1"/>
    <property type="molecule type" value="Genomic_DNA"/>
</dbReference>
<comment type="caution">
    <text evidence="1">The sequence shown here is derived from an EMBL/GenBank/DDBJ whole genome shotgun (WGS) entry which is preliminary data.</text>
</comment>
<proteinExistence type="predicted"/>